<keyword evidence="3" id="KW-0786">Thiamine pyrophosphate</keyword>
<dbReference type="SMART" id="SM00861">
    <property type="entry name" value="Transket_pyr"/>
    <property type="match status" value="1"/>
</dbReference>
<dbReference type="NCBIfam" id="NF006667">
    <property type="entry name" value="PRK09212.1"/>
    <property type="match status" value="1"/>
</dbReference>
<proteinExistence type="predicted"/>
<comment type="cofactor">
    <cofactor evidence="1">
        <name>thiamine diphosphate</name>
        <dbReference type="ChEBI" id="CHEBI:58937"/>
    </cofactor>
</comment>
<dbReference type="FunFam" id="3.40.50.970:FF:000001">
    <property type="entry name" value="Pyruvate dehydrogenase E1 beta subunit"/>
    <property type="match status" value="1"/>
</dbReference>
<evidence type="ECO:0000259" key="4">
    <source>
        <dbReference type="SMART" id="SM00861"/>
    </source>
</evidence>
<dbReference type="EC" id="1.2.4.-" evidence="5"/>
<dbReference type="Pfam" id="PF02779">
    <property type="entry name" value="Transket_pyr"/>
    <property type="match status" value="1"/>
</dbReference>
<name>A0AA51BK97_9BACT</name>
<reference evidence="5" key="2">
    <citation type="submission" date="2023-06" db="EMBL/GenBank/DDBJ databases">
        <authorList>
            <person name="Williams T.J."/>
            <person name="Allen M.A."/>
            <person name="Ivanova N."/>
            <person name="Huntemann M."/>
            <person name="Haque S."/>
            <person name="Hancock A.M."/>
            <person name="Brazendale S."/>
            <person name="Cavicchioli R."/>
        </authorList>
    </citation>
    <scope>NUCLEOTIDE SEQUENCE</scope>
    <source>
        <strain evidence="5">MAG_Ga0307966_1000010</strain>
    </source>
</reference>
<keyword evidence="2 5" id="KW-0560">Oxidoreductase</keyword>
<dbReference type="PANTHER" id="PTHR43257">
    <property type="entry name" value="PYRUVATE DEHYDROGENASE E1 COMPONENT BETA SUBUNIT"/>
    <property type="match status" value="1"/>
</dbReference>
<organism evidence="5">
    <name type="scientific">Candidatus Organicella extenuata</name>
    <dbReference type="NCBI Taxonomy" id="2841811"/>
    <lineage>
        <taxon>Bacteria</taxon>
        <taxon>Pseudomonadati</taxon>
        <taxon>Verrucomicrobiota</taxon>
        <taxon>Candidatus Organicella</taxon>
    </lineage>
</organism>
<dbReference type="InterPro" id="IPR029061">
    <property type="entry name" value="THDP-binding"/>
</dbReference>
<evidence type="ECO:0000256" key="3">
    <source>
        <dbReference type="ARBA" id="ARBA00023052"/>
    </source>
</evidence>
<gene>
    <name evidence="5" type="ORF">QTO32_00600</name>
</gene>
<evidence type="ECO:0000256" key="1">
    <source>
        <dbReference type="ARBA" id="ARBA00001964"/>
    </source>
</evidence>
<reference evidence="5" key="1">
    <citation type="journal article" date="2021" name="Front. Microbiol.">
        <title>Genome Analysis of a Verrucomicrobial Endosymbiont With a Tiny Genome Discovered in an Antarctic Lake.</title>
        <authorList>
            <person name="Williams T.J."/>
            <person name="Allen M.A."/>
            <person name="Ivanova N."/>
            <person name="Huntemann M."/>
            <person name="Haque S."/>
            <person name="Hancock A.M."/>
            <person name="Brazendale S."/>
            <person name="Cavicchioli R."/>
        </authorList>
    </citation>
    <scope>NUCLEOTIDE SEQUENCE</scope>
    <source>
        <strain evidence="5">MAG_Ga0307966_1000010</strain>
    </source>
</reference>
<dbReference type="InterPro" id="IPR009014">
    <property type="entry name" value="Transketo_C/PFOR_II"/>
</dbReference>
<dbReference type="Gene3D" id="3.40.50.970">
    <property type="match status" value="1"/>
</dbReference>
<evidence type="ECO:0000256" key="2">
    <source>
        <dbReference type="ARBA" id="ARBA00023002"/>
    </source>
</evidence>
<dbReference type="Gene3D" id="3.40.50.920">
    <property type="match status" value="1"/>
</dbReference>
<dbReference type="PANTHER" id="PTHR43257:SF2">
    <property type="entry name" value="PYRUVATE DEHYDROGENASE E1 COMPONENT SUBUNIT BETA"/>
    <property type="match status" value="1"/>
</dbReference>
<dbReference type="GO" id="GO:0016491">
    <property type="term" value="F:oxidoreductase activity"/>
    <property type="evidence" value="ECO:0007669"/>
    <property type="project" value="UniProtKB-KW"/>
</dbReference>
<sequence>MFKFNFEEVSVRKAINIALKEEMLHDKKVFLIGEEVGLFNGAYKVTEGLLGFFGSMRVIDSPINENGFCGLAIGASLIGIKPIVEFMTWSFSYVAFDQIINTAANLRYMSGGQINIPVVFRGPANGGVGVGSTHSHTPHNLYSTVPGLKIVSPSNAYDAKGLLKSSVRDLDPVCFLEHTVTYNRLGLVSSASYFIPLGKANIKLVGKDITLISYSNTLNLCLEASLFVKKVYGVSVEVIDLRTIRPLDELTILKSIVKTNKVILVEECKPFCSVSSFIGYLIQSKLFYYLDRPIKTVVSVDSPNIYSTPLEKKQIPNIKHLVSSILKTIY</sequence>
<evidence type="ECO:0000313" key="5">
    <source>
        <dbReference type="EMBL" id="WMI30410.1"/>
    </source>
</evidence>
<dbReference type="EMBL" id="CP128385">
    <property type="protein sequence ID" value="WMI30410.1"/>
    <property type="molecule type" value="Genomic_DNA"/>
</dbReference>
<dbReference type="SUPFAM" id="SSF52518">
    <property type="entry name" value="Thiamin diphosphate-binding fold (THDP-binding)"/>
    <property type="match status" value="1"/>
</dbReference>
<dbReference type="AlphaFoldDB" id="A0AA51BK97"/>
<dbReference type="InterPro" id="IPR033248">
    <property type="entry name" value="Transketolase_C"/>
</dbReference>
<dbReference type="SUPFAM" id="SSF52922">
    <property type="entry name" value="TK C-terminal domain-like"/>
    <property type="match status" value="1"/>
</dbReference>
<dbReference type="InterPro" id="IPR005475">
    <property type="entry name" value="Transketolase-like_Pyr-bd"/>
</dbReference>
<protein>
    <submittedName>
        <fullName evidence="5">Alpha-ketoacid dehydrogenase subunit beta</fullName>
        <ecNumber evidence="5">1.2.4.-</ecNumber>
    </submittedName>
</protein>
<accession>A0AA51BK97</accession>
<dbReference type="Proteomes" id="UP001238843">
    <property type="component" value="Chromosome"/>
</dbReference>
<dbReference type="CDD" id="cd07036">
    <property type="entry name" value="TPP_PYR_E1-PDHc-beta_like"/>
    <property type="match status" value="1"/>
</dbReference>
<feature type="domain" description="Transketolase-like pyrimidine-binding" evidence="4">
    <location>
        <begin position="9"/>
        <end position="184"/>
    </location>
</feature>
<dbReference type="Pfam" id="PF02780">
    <property type="entry name" value="Transketolase_C"/>
    <property type="match status" value="1"/>
</dbReference>